<evidence type="ECO:0000313" key="1">
    <source>
        <dbReference type="EMBL" id="KAK1257451.1"/>
    </source>
</evidence>
<protein>
    <submittedName>
        <fullName evidence="1">Uncharacterized protein</fullName>
    </submittedName>
</protein>
<dbReference type="Proteomes" id="UP001179952">
    <property type="component" value="Unassembled WGS sequence"/>
</dbReference>
<name>A0AAV8ZYW3_ACOGR</name>
<reference evidence="1" key="1">
    <citation type="journal article" date="2023" name="Nat. Commun.">
        <title>Diploid and tetraploid genomes of Acorus and the evolution of monocots.</title>
        <authorList>
            <person name="Ma L."/>
            <person name="Liu K.W."/>
            <person name="Li Z."/>
            <person name="Hsiao Y.Y."/>
            <person name="Qi Y."/>
            <person name="Fu T."/>
            <person name="Tang G.D."/>
            <person name="Zhang D."/>
            <person name="Sun W.H."/>
            <person name="Liu D.K."/>
            <person name="Li Y."/>
            <person name="Chen G.Z."/>
            <person name="Liu X.D."/>
            <person name="Liao X.Y."/>
            <person name="Jiang Y.T."/>
            <person name="Yu X."/>
            <person name="Hao Y."/>
            <person name="Huang J."/>
            <person name="Zhao X.W."/>
            <person name="Ke S."/>
            <person name="Chen Y.Y."/>
            <person name="Wu W.L."/>
            <person name="Hsu J.L."/>
            <person name="Lin Y.F."/>
            <person name="Huang M.D."/>
            <person name="Li C.Y."/>
            <person name="Huang L."/>
            <person name="Wang Z.W."/>
            <person name="Zhao X."/>
            <person name="Zhong W.Y."/>
            <person name="Peng D.H."/>
            <person name="Ahmad S."/>
            <person name="Lan S."/>
            <person name="Zhang J.S."/>
            <person name="Tsai W.C."/>
            <person name="Van de Peer Y."/>
            <person name="Liu Z.J."/>
        </authorList>
    </citation>
    <scope>NUCLEOTIDE SEQUENCE</scope>
    <source>
        <strain evidence="1">SCP</strain>
    </source>
</reference>
<evidence type="ECO:0000313" key="2">
    <source>
        <dbReference type="Proteomes" id="UP001179952"/>
    </source>
</evidence>
<dbReference type="EMBL" id="JAUJYN010000042">
    <property type="protein sequence ID" value="KAK1257451.1"/>
    <property type="molecule type" value="Genomic_DNA"/>
</dbReference>
<proteinExistence type="predicted"/>
<reference evidence="1" key="2">
    <citation type="submission" date="2023-06" db="EMBL/GenBank/DDBJ databases">
        <authorList>
            <person name="Ma L."/>
            <person name="Liu K.-W."/>
            <person name="Li Z."/>
            <person name="Hsiao Y.-Y."/>
            <person name="Qi Y."/>
            <person name="Fu T."/>
            <person name="Tang G."/>
            <person name="Zhang D."/>
            <person name="Sun W.-H."/>
            <person name="Liu D.-K."/>
            <person name="Li Y."/>
            <person name="Chen G.-Z."/>
            <person name="Liu X.-D."/>
            <person name="Liao X.-Y."/>
            <person name="Jiang Y.-T."/>
            <person name="Yu X."/>
            <person name="Hao Y."/>
            <person name="Huang J."/>
            <person name="Zhao X.-W."/>
            <person name="Ke S."/>
            <person name="Chen Y.-Y."/>
            <person name="Wu W.-L."/>
            <person name="Hsu J.-L."/>
            <person name="Lin Y.-F."/>
            <person name="Huang M.-D."/>
            <person name="Li C.-Y."/>
            <person name="Huang L."/>
            <person name="Wang Z.-W."/>
            <person name="Zhao X."/>
            <person name="Zhong W.-Y."/>
            <person name="Peng D.-H."/>
            <person name="Ahmad S."/>
            <person name="Lan S."/>
            <person name="Zhang J.-S."/>
            <person name="Tsai W.-C."/>
            <person name="Van De Peer Y."/>
            <person name="Liu Z.-J."/>
        </authorList>
    </citation>
    <scope>NUCLEOTIDE SEQUENCE</scope>
    <source>
        <strain evidence="1">SCP</strain>
        <tissue evidence="1">Leaves</tissue>
    </source>
</reference>
<gene>
    <name evidence="1" type="ORF">QJS04_geneDACA023936</name>
</gene>
<keyword evidence="2" id="KW-1185">Reference proteome</keyword>
<comment type="caution">
    <text evidence="1">The sequence shown here is derived from an EMBL/GenBank/DDBJ whole genome shotgun (WGS) entry which is preliminary data.</text>
</comment>
<sequence>MREQRKLIADAALDSLTFGLPIRRNGELRVCLFSIHDLEEQISLFVVCFNPFFCIIVLE</sequence>
<organism evidence="1 2">
    <name type="scientific">Acorus gramineus</name>
    <name type="common">Dwarf sweet flag</name>
    <dbReference type="NCBI Taxonomy" id="55184"/>
    <lineage>
        <taxon>Eukaryota</taxon>
        <taxon>Viridiplantae</taxon>
        <taxon>Streptophyta</taxon>
        <taxon>Embryophyta</taxon>
        <taxon>Tracheophyta</taxon>
        <taxon>Spermatophyta</taxon>
        <taxon>Magnoliopsida</taxon>
        <taxon>Liliopsida</taxon>
        <taxon>Acoraceae</taxon>
        <taxon>Acorus</taxon>
    </lineage>
</organism>
<dbReference type="AlphaFoldDB" id="A0AAV8ZYW3"/>
<accession>A0AAV8ZYW3</accession>